<keyword evidence="2" id="KW-1185">Reference proteome</keyword>
<proteinExistence type="predicted"/>
<protein>
    <submittedName>
        <fullName evidence="1">Uncharacterized protein</fullName>
    </submittedName>
</protein>
<dbReference type="RefSeq" id="WP_265542411.1">
    <property type="nucleotide sequence ID" value="NZ_CP098740.1"/>
</dbReference>
<gene>
    <name evidence="1" type="ORF">NEH16_13635</name>
</gene>
<reference evidence="1" key="1">
    <citation type="journal article" date="2022" name="Front. Microbiol.">
        <title>Mirubactin C rescues the lethal effect of cell wall biosynthesis mutations in Bacillus subtilis.</title>
        <authorList>
            <person name="Kepplinger B."/>
            <person name="Wen X."/>
            <person name="Tyler A.R."/>
            <person name="Kim B.Y."/>
            <person name="Brown J."/>
            <person name="Banks P."/>
            <person name="Dashti Y."/>
            <person name="Mackenzie E.S."/>
            <person name="Wills C."/>
            <person name="Kawai Y."/>
            <person name="Waldron K.J."/>
            <person name="Allenby N.E.E."/>
            <person name="Wu L.J."/>
            <person name="Hall M.J."/>
            <person name="Errington J."/>
        </authorList>
    </citation>
    <scope>NUCLEOTIDE SEQUENCE</scope>
    <source>
        <strain evidence="1">MDA8-470</strain>
    </source>
</reference>
<evidence type="ECO:0000313" key="2">
    <source>
        <dbReference type="Proteomes" id="UP001164963"/>
    </source>
</evidence>
<dbReference type="EMBL" id="CP098740">
    <property type="protein sequence ID" value="UZK55036.1"/>
    <property type="molecule type" value="Genomic_DNA"/>
</dbReference>
<name>A0ABY6PTE0_9ACTN</name>
<evidence type="ECO:0000313" key="1">
    <source>
        <dbReference type="EMBL" id="UZK55036.1"/>
    </source>
</evidence>
<accession>A0ABY6PTE0</accession>
<dbReference type="Proteomes" id="UP001164963">
    <property type="component" value="Chromosome"/>
</dbReference>
<organism evidence="1 2">
    <name type="scientific">Streptomyces drozdowiczii</name>
    <dbReference type="NCBI Taxonomy" id="202862"/>
    <lineage>
        <taxon>Bacteria</taxon>
        <taxon>Bacillati</taxon>
        <taxon>Actinomycetota</taxon>
        <taxon>Actinomycetes</taxon>
        <taxon>Kitasatosporales</taxon>
        <taxon>Streptomycetaceae</taxon>
        <taxon>Streptomyces</taxon>
    </lineage>
</organism>
<sequence>MVRNLEATGVGLVPDHAVVVGAPDARAVEPLAAARQGAYEPVRALLAATRAEGDWVLRHEVVTALAGMDAGWPEDPDALVVEAFRRIEEAWEVRTAARAKDVSEEQYRAFRTLLDDALPVIEAAVEASPGDPVPWSAVLPHCIGAQAPRDVFEECLGQALACAPHHLPTHVHAIQYLSAKWHGSHEEMFAYAARVAADAPEGSPLRALEVVALTEVVPREAKRGVPGADRADAIIAAAQAYSASRPPEDHAARLIRNHLVWALNGRERWAESLDVYRSIGRYATAHPWVYMGEPLEAFREVREGARAGLAASIPRNGTVPAPAVPLPSSANAQAAHEIAYVPGPPQRVSQELLLCGATVRLAPAGRWTLMESAPSEEAPGKRGRRASVLRLDGLAAVAESAFDSAGMTTLVARREGDDACVLSVVAKGRTAARHRWAGPGASPSQETARRHADLLVGAAGQGDAREIARLLRDPGDPSQLLIRTLTALGLPPLPVGFGERAEVLADARGATVHRARSLWQGMKDFMSDETDPNPPLQLDGR</sequence>